<organism evidence="1 2">
    <name type="scientific">Cryobacterium algoritolerans</name>
    <dbReference type="NCBI Taxonomy" id="1259184"/>
    <lineage>
        <taxon>Bacteria</taxon>
        <taxon>Bacillati</taxon>
        <taxon>Actinomycetota</taxon>
        <taxon>Actinomycetes</taxon>
        <taxon>Micrococcales</taxon>
        <taxon>Microbacteriaceae</taxon>
        <taxon>Cryobacterium</taxon>
    </lineage>
</organism>
<dbReference type="OrthoDB" id="5117021at2"/>
<name>A0A4R8WRX0_9MICO</name>
<dbReference type="EMBL" id="SOFP01000046">
    <property type="protein sequence ID" value="TFC15215.1"/>
    <property type="molecule type" value="Genomic_DNA"/>
</dbReference>
<dbReference type="Proteomes" id="UP000298412">
    <property type="component" value="Unassembled WGS sequence"/>
</dbReference>
<reference evidence="1 2" key="1">
    <citation type="submission" date="2019-03" db="EMBL/GenBank/DDBJ databases">
        <title>Genomics of glacier-inhabiting Cryobacterium strains.</title>
        <authorList>
            <person name="Liu Q."/>
            <person name="Xin Y.-H."/>
        </authorList>
    </citation>
    <scope>NUCLEOTIDE SEQUENCE [LARGE SCALE GENOMIC DNA]</scope>
    <source>
        <strain evidence="1 2">MDT1-3</strain>
    </source>
</reference>
<gene>
    <name evidence="1" type="ORF">E3O19_08785</name>
</gene>
<accession>A0A4R8WRX0</accession>
<comment type="caution">
    <text evidence="1">The sequence shown here is derived from an EMBL/GenBank/DDBJ whole genome shotgun (WGS) entry which is preliminary data.</text>
</comment>
<dbReference type="RefSeq" id="WP_134566959.1">
    <property type="nucleotide sequence ID" value="NZ_SOFP01000046.1"/>
</dbReference>
<sequence length="129" mass="14626">MRRVNLLTSRDVAAAVRATKAVVRREERQQQFDRLVKAVLAQVHRNNVRLGVVAEIENRARAHRGKPQVPVDSLVVQLAMQEVIERTPTSSLTVAEVRSAARIARLRIEVPFQARPDAVVDRIRRRPVV</sequence>
<protein>
    <submittedName>
        <fullName evidence="1">Uncharacterized protein</fullName>
    </submittedName>
</protein>
<evidence type="ECO:0000313" key="1">
    <source>
        <dbReference type="EMBL" id="TFC15215.1"/>
    </source>
</evidence>
<keyword evidence="2" id="KW-1185">Reference proteome</keyword>
<evidence type="ECO:0000313" key="2">
    <source>
        <dbReference type="Proteomes" id="UP000298412"/>
    </source>
</evidence>
<proteinExistence type="predicted"/>
<dbReference type="AlphaFoldDB" id="A0A4R8WRX0"/>